<sequence>MSAFTRLWNRAPFWRTALLLGGACTGLTVFFPTTSLKHHAPWLPGHAPSAATTDASANGPSQPPSDAGKIGLPDPNIIQRGAIHIAGHTIPLPTGDWHPILTGQDGPRGELSEQFLARMDRGVITGIIIARATQIPIPTSAVLGLDTPCHDDRNYYAHISEKAAPSGLPVEECTFTSNAVLDVLAANTAPFEQAAFDRLRTLAYPVPPIMMNIGWFHVAPVANAQSVQAESIITLIAPLDPQTNQIIAPSQAWPKENLSKFPQAKQFVSATNTWAKTWTNLLMMGFARNLTASDITPTALDDPANPNRRGG</sequence>
<dbReference type="EMBL" id="JAGRQH010000004">
    <property type="protein sequence ID" value="MBR0559985.1"/>
    <property type="molecule type" value="Genomic_DNA"/>
</dbReference>
<dbReference type="RefSeq" id="WP_211681960.1">
    <property type="nucleotide sequence ID" value="NZ_JAGRQH010000004.1"/>
</dbReference>
<keyword evidence="4" id="KW-1185">Reference proteome</keyword>
<keyword evidence="2" id="KW-0472">Membrane</keyword>
<gene>
    <name evidence="3" type="ORF">KB213_07965</name>
</gene>
<feature type="region of interest" description="Disordered" evidence="1">
    <location>
        <begin position="47"/>
        <end position="73"/>
    </location>
</feature>
<keyword evidence="2" id="KW-1133">Transmembrane helix</keyword>
<evidence type="ECO:0000313" key="3">
    <source>
        <dbReference type="EMBL" id="MBR0559985.1"/>
    </source>
</evidence>
<accession>A0ABS5E7U8</accession>
<proteinExistence type="predicted"/>
<feature type="compositionally biased region" description="Polar residues" evidence="1">
    <location>
        <begin position="50"/>
        <end position="60"/>
    </location>
</feature>
<organism evidence="3 4">
    <name type="scientific">Neokomagataea anthophila</name>
    <dbReference type="NCBI Taxonomy" id="2826925"/>
    <lineage>
        <taxon>Bacteria</taxon>
        <taxon>Pseudomonadati</taxon>
        <taxon>Pseudomonadota</taxon>
        <taxon>Alphaproteobacteria</taxon>
        <taxon>Acetobacterales</taxon>
        <taxon>Acetobacteraceae</taxon>
        <taxon>Neokomagataea</taxon>
    </lineage>
</organism>
<reference evidence="3 4" key="1">
    <citation type="submission" date="2021-04" db="EMBL/GenBank/DDBJ databases">
        <title>The complete genome sequence of Neokomagataea sp. TBRC 2177.</title>
        <authorList>
            <person name="Charoenyingcharoen P."/>
            <person name="Yukphan P."/>
        </authorList>
    </citation>
    <scope>NUCLEOTIDE SEQUENCE [LARGE SCALE GENOMIC DNA]</scope>
    <source>
        <strain evidence="3 4">TBRC 2177</strain>
    </source>
</reference>
<keyword evidence="2" id="KW-0812">Transmembrane</keyword>
<feature type="transmembrane region" description="Helical" evidence="2">
    <location>
        <begin position="12"/>
        <end position="31"/>
    </location>
</feature>
<evidence type="ECO:0000313" key="4">
    <source>
        <dbReference type="Proteomes" id="UP000677812"/>
    </source>
</evidence>
<dbReference type="Proteomes" id="UP000677812">
    <property type="component" value="Unassembled WGS sequence"/>
</dbReference>
<evidence type="ECO:0000256" key="2">
    <source>
        <dbReference type="SAM" id="Phobius"/>
    </source>
</evidence>
<name>A0ABS5E7U8_9PROT</name>
<protein>
    <submittedName>
        <fullName evidence="3">Uncharacterized protein</fullName>
    </submittedName>
</protein>
<evidence type="ECO:0000256" key="1">
    <source>
        <dbReference type="SAM" id="MobiDB-lite"/>
    </source>
</evidence>
<comment type="caution">
    <text evidence="3">The sequence shown here is derived from an EMBL/GenBank/DDBJ whole genome shotgun (WGS) entry which is preliminary data.</text>
</comment>